<dbReference type="InterPro" id="IPR001930">
    <property type="entry name" value="Peptidase_M1"/>
</dbReference>
<feature type="domain" description="Aminopeptidase N-like N-terminal" evidence="16">
    <location>
        <begin position="164"/>
        <end position="224"/>
    </location>
</feature>
<dbReference type="GO" id="GO:0016285">
    <property type="term" value="F:alanyl aminopeptidase activity"/>
    <property type="evidence" value="ECO:0007669"/>
    <property type="project" value="UniProtKB-EC"/>
</dbReference>
<dbReference type="EMBL" id="JACHIR010000001">
    <property type="protein sequence ID" value="MBB5893421.1"/>
    <property type="molecule type" value="Genomic_DNA"/>
</dbReference>
<feature type="domain" description="Peptidase M1 membrane alanine aminopeptidase" evidence="15">
    <location>
        <begin position="265"/>
        <end position="366"/>
    </location>
</feature>
<keyword evidence="18" id="KW-1185">Reference proteome</keyword>
<evidence type="ECO:0000256" key="9">
    <source>
        <dbReference type="ARBA" id="ARBA00022801"/>
    </source>
</evidence>
<keyword evidence="7" id="KW-0645">Protease</keyword>
<dbReference type="InterPro" id="IPR045357">
    <property type="entry name" value="Aminopeptidase_N-like_N"/>
</dbReference>
<dbReference type="InterPro" id="IPR050344">
    <property type="entry name" value="Peptidase_M1_aminopeptidases"/>
</dbReference>
<keyword evidence="14" id="KW-0732">Signal</keyword>
<keyword evidence="10" id="KW-0862">Zinc</keyword>
<dbReference type="GO" id="GO:0043171">
    <property type="term" value="P:peptide catabolic process"/>
    <property type="evidence" value="ECO:0007669"/>
    <property type="project" value="TreeGrafter"/>
</dbReference>
<dbReference type="InterPro" id="IPR027268">
    <property type="entry name" value="Peptidase_M4/M1_CTD_sf"/>
</dbReference>
<dbReference type="GO" id="GO:0005737">
    <property type="term" value="C:cytoplasm"/>
    <property type="evidence" value="ECO:0007669"/>
    <property type="project" value="TreeGrafter"/>
</dbReference>
<dbReference type="Gene3D" id="2.60.40.1730">
    <property type="entry name" value="tricorn interacting facor f3 domain"/>
    <property type="match status" value="1"/>
</dbReference>
<dbReference type="SUPFAM" id="SSF63737">
    <property type="entry name" value="Leukotriene A4 hydrolase N-terminal domain"/>
    <property type="match status" value="1"/>
</dbReference>
<dbReference type="GO" id="GO:0006508">
    <property type="term" value="P:proteolysis"/>
    <property type="evidence" value="ECO:0007669"/>
    <property type="project" value="UniProtKB-KW"/>
</dbReference>
<evidence type="ECO:0000256" key="13">
    <source>
        <dbReference type="ARBA" id="ARBA00031533"/>
    </source>
</evidence>
<dbReference type="AlphaFoldDB" id="A0A7W9NIK7"/>
<keyword evidence="8" id="KW-0479">Metal-binding</keyword>
<gene>
    <name evidence="17" type="ORF">BJ998_004617</name>
</gene>
<evidence type="ECO:0000256" key="3">
    <source>
        <dbReference type="ARBA" id="ARBA00010136"/>
    </source>
</evidence>
<dbReference type="CDD" id="cd09603">
    <property type="entry name" value="M1_APN_like"/>
    <property type="match status" value="1"/>
</dbReference>
<keyword evidence="9" id="KW-0378">Hydrolase</keyword>
<dbReference type="SUPFAM" id="SSF55486">
    <property type="entry name" value="Metalloproteases ('zincins'), catalytic domain"/>
    <property type="match status" value="1"/>
</dbReference>
<dbReference type="Proteomes" id="UP000585638">
    <property type="component" value="Unassembled WGS sequence"/>
</dbReference>
<dbReference type="EC" id="3.4.11.2" evidence="4"/>
<evidence type="ECO:0000259" key="15">
    <source>
        <dbReference type="Pfam" id="PF01433"/>
    </source>
</evidence>
<comment type="catalytic activity">
    <reaction evidence="1">
        <text>Release of an N-terminal amino acid, Xaa-|-Yaa- from a peptide, amide or arylamide. Xaa is preferably Ala, but may be most amino acids including Pro (slow action). When a terminal hydrophobic residue is followed by a prolyl residue, the two may be released as an intact Xaa-Pro dipeptide.</text>
        <dbReference type="EC" id="3.4.11.2"/>
    </reaction>
</comment>
<name>A0A7W9NIK7_9PSEU</name>
<protein>
    <recommendedName>
        <fullName evidence="5">Aminopeptidase N</fullName>
        <ecNumber evidence="4">3.4.11.2</ecNumber>
    </recommendedName>
    <alternativeName>
        <fullName evidence="12">Alanine aminopeptidase</fullName>
    </alternativeName>
    <alternativeName>
        <fullName evidence="13">Lysyl aminopeptidase</fullName>
    </alternativeName>
</protein>
<reference evidence="17 18" key="1">
    <citation type="submission" date="2020-08" db="EMBL/GenBank/DDBJ databases">
        <title>Sequencing the genomes of 1000 actinobacteria strains.</title>
        <authorList>
            <person name="Klenk H.-P."/>
        </authorList>
    </citation>
    <scope>NUCLEOTIDE SEQUENCE [LARGE SCALE GENOMIC DNA]</scope>
    <source>
        <strain evidence="17 18">DSM 43851</strain>
    </source>
</reference>
<dbReference type="PRINTS" id="PR00756">
    <property type="entry name" value="ALADIPTASE"/>
</dbReference>
<evidence type="ECO:0000256" key="14">
    <source>
        <dbReference type="SAM" id="SignalP"/>
    </source>
</evidence>
<keyword evidence="6 17" id="KW-0031">Aminopeptidase</keyword>
<evidence type="ECO:0000256" key="8">
    <source>
        <dbReference type="ARBA" id="ARBA00022723"/>
    </source>
</evidence>
<dbReference type="GO" id="GO:0005615">
    <property type="term" value="C:extracellular space"/>
    <property type="evidence" value="ECO:0007669"/>
    <property type="project" value="TreeGrafter"/>
</dbReference>
<evidence type="ECO:0000256" key="1">
    <source>
        <dbReference type="ARBA" id="ARBA00000098"/>
    </source>
</evidence>
<dbReference type="PANTHER" id="PTHR11533:SF174">
    <property type="entry name" value="PUROMYCIN-SENSITIVE AMINOPEPTIDASE-RELATED"/>
    <property type="match status" value="1"/>
</dbReference>
<evidence type="ECO:0000259" key="16">
    <source>
        <dbReference type="Pfam" id="PF17900"/>
    </source>
</evidence>
<evidence type="ECO:0000256" key="11">
    <source>
        <dbReference type="ARBA" id="ARBA00023049"/>
    </source>
</evidence>
<dbReference type="InterPro" id="IPR014782">
    <property type="entry name" value="Peptidase_M1_dom"/>
</dbReference>
<dbReference type="Pfam" id="PF17900">
    <property type="entry name" value="Peptidase_M1_N"/>
    <property type="match status" value="1"/>
</dbReference>
<comment type="cofactor">
    <cofactor evidence="2">
        <name>Zn(2+)</name>
        <dbReference type="ChEBI" id="CHEBI:29105"/>
    </cofactor>
</comment>
<feature type="signal peptide" evidence="14">
    <location>
        <begin position="1"/>
        <end position="20"/>
    </location>
</feature>
<evidence type="ECO:0000256" key="7">
    <source>
        <dbReference type="ARBA" id="ARBA00022670"/>
    </source>
</evidence>
<evidence type="ECO:0000256" key="12">
    <source>
        <dbReference type="ARBA" id="ARBA00029811"/>
    </source>
</evidence>
<dbReference type="Pfam" id="PF01433">
    <property type="entry name" value="Peptidase_M1"/>
    <property type="match status" value="1"/>
</dbReference>
<comment type="similarity">
    <text evidence="3">Belongs to the peptidase M1 family.</text>
</comment>
<feature type="chain" id="PRO_5031569153" description="Aminopeptidase N" evidence="14">
    <location>
        <begin position="21"/>
        <end position="476"/>
    </location>
</feature>
<evidence type="ECO:0000313" key="17">
    <source>
        <dbReference type="EMBL" id="MBB5893421.1"/>
    </source>
</evidence>
<dbReference type="PANTHER" id="PTHR11533">
    <property type="entry name" value="PROTEASE M1 ZINC METALLOPROTEASE"/>
    <property type="match status" value="1"/>
</dbReference>
<proteinExistence type="inferred from homology"/>
<accession>A0A7W9NIK7</accession>
<dbReference type="RefSeq" id="WP_184864715.1">
    <property type="nucleotide sequence ID" value="NZ_BAAAWY010000018.1"/>
</dbReference>
<dbReference type="GO" id="GO:0042277">
    <property type="term" value="F:peptide binding"/>
    <property type="evidence" value="ECO:0007669"/>
    <property type="project" value="TreeGrafter"/>
</dbReference>
<evidence type="ECO:0000256" key="2">
    <source>
        <dbReference type="ARBA" id="ARBA00001947"/>
    </source>
</evidence>
<evidence type="ECO:0000313" key="18">
    <source>
        <dbReference type="Proteomes" id="UP000585638"/>
    </source>
</evidence>
<dbReference type="InterPro" id="IPR042097">
    <property type="entry name" value="Aminopeptidase_N-like_N_sf"/>
</dbReference>
<keyword evidence="11" id="KW-0482">Metalloprotease</keyword>
<dbReference type="GO" id="GO:0070006">
    <property type="term" value="F:metalloaminopeptidase activity"/>
    <property type="evidence" value="ECO:0007669"/>
    <property type="project" value="TreeGrafter"/>
</dbReference>
<dbReference type="Gene3D" id="1.10.390.10">
    <property type="entry name" value="Neutral Protease Domain 2"/>
    <property type="match status" value="2"/>
</dbReference>
<evidence type="ECO:0000256" key="4">
    <source>
        <dbReference type="ARBA" id="ARBA00012564"/>
    </source>
</evidence>
<comment type="caution">
    <text evidence="17">The sequence shown here is derived from an EMBL/GenBank/DDBJ whole genome shotgun (WGS) entry which is preliminary data.</text>
</comment>
<evidence type="ECO:0000256" key="10">
    <source>
        <dbReference type="ARBA" id="ARBA00022833"/>
    </source>
</evidence>
<evidence type="ECO:0000256" key="6">
    <source>
        <dbReference type="ARBA" id="ARBA00022438"/>
    </source>
</evidence>
<organism evidence="17 18">
    <name type="scientific">Kutzneria kofuensis</name>
    <dbReference type="NCBI Taxonomy" id="103725"/>
    <lineage>
        <taxon>Bacteria</taxon>
        <taxon>Bacillati</taxon>
        <taxon>Actinomycetota</taxon>
        <taxon>Actinomycetes</taxon>
        <taxon>Pseudonocardiales</taxon>
        <taxon>Pseudonocardiaceae</taxon>
        <taxon>Kutzneria</taxon>
    </lineage>
</organism>
<evidence type="ECO:0000256" key="5">
    <source>
        <dbReference type="ARBA" id="ARBA00015611"/>
    </source>
</evidence>
<dbReference type="GO" id="GO:0008270">
    <property type="term" value="F:zinc ion binding"/>
    <property type="evidence" value="ECO:0007669"/>
    <property type="project" value="InterPro"/>
</dbReference>
<sequence>MRVLLITAAILLGATGTAVAAPPTAGAGNLGDRLFPDLGNGGYDAQSYDVSYDYQPGVTTMKSSVVMRARATQALSAFSLDSLVARIGSVTVDGRPAAFRTEGEKLVVTPASAIRDHSTFDVRIDYTSDRNLDPPSPALHLPSGVDWPFKAWVNTPDGFAFMGQPDRAHLFFPSNDHPSDKARFTFRVTTPSDLTAVSNGSLVSRVVNGDHTTYVWRTAQEIPTDITQVAVGKFREIDQTGPHGLPVRSFMTTAQAGGDDLVRQTPAQLDWLEKTLGLPFPFERYGVLGVNSAYDGVALETASMSTYGAAGFLQPAARVAPIMVHEMAHQYFGDAVSVRSWDDMWLSEGHATYYQMLYAGGIDDAMKGMYAEDGHLRGDWGPPAHMRNAGATLLGSDGTGALSLYALRQLVGDQTFQRIERTFFTQFHGRSARTQDYIDVANRVSGRDLTSFLTSWLYGATTPPMPGHPDWKPAQS</sequence>
<dbReference type="GO" id="GO:0016020">
    <property type="term" value="C:membrane"/>
    <property type="evidence" value="ECO:0007669"/>
    <property type="project" value="TreeGrafter"/>
</dbReference>